<gene>
    <name evidence="1" type="ORF">ELQ87_17910</name>
</gene>
<protein>
    <recommendedName>
        <fullName evidence="3">DUF4435 domain-containing protein</fullName>
    </recommendedName>
</protein>
<organism evidence="1 2">
    <name type="scientific">Streptomyces griseoviridis</name>
    <dbReference type="NCBI Taxonomy" id="45398"/>
    <lineage>
        <taxon>Bacteria</taxon>
        <taxon>Bacillati</taxon>
        <taxon>Actinomycetota</taxon>
        <taxon>Actinomycetes</taxon>
        <taxon>Kitasatosporales</taxon>
        <taxon>Streptomycetaceae</taxon>
        <taxon>Streptomyces</taxon>
    </lineage>
</organism>
<dbReference type="Proteomes" id="UP000271291">
    <property type="component" value="Chromosome"/>
</dbReference>
<evidence type="ECO:0000313" key="2">
    <source>
        <dbReference type="Proteomes" id="UP000271291"/>
    </source>
</evidence>
<dbReference type="AlphaFoldDB" id="A0A3S9ZDY4"/>
<proteinExistence type="predicted"/>
<dbReference type="EMBL" id="CP034687">
    <property type="protein sequence ID" value="AZS85950.1"/>
    <property type="molecule type" value="Genomic_DNA"/>
</dbReference>
<accession>A0A3S9ZDY4</accession>
<reference evidence="1 2" key="1">
    <citation type="submission" date="2018-12" db="EMBL/GenBank/DDBJ databases">
        <title>Streptomyces griseoviridis F1-27 complete genome.</title>
        <authorList>
            <person name="Mariita R.M."/>
            <person name="Sello J.K."/>
        </authorList>
    </citation>
    <scope>NUCLEOTIDE SEQUENCE [LARGE SCALE GENOMIC DNA]</scope>
    <source>
        <strain evidence="1 2">F1-27</strain>
    </source>
</reference>
<dbReference type="KEGG" id="sgd:ELQ87_17910"/>
<sequence length="315" mass="34910">MPNVDENRRTPEELSTLDLVEPGMKEVIVEGRGDAGLLRWFFSQVAPDSDIAFFAVTDRVLIDSDIITGRGHSAGQRGAVVATAEIVSERAPRSSRVIFVADRDCNSLGLDACPELGNILYTDFAAMELYCLSPKTIGKVLSVALRAPDRIDAQGVIDALIPTLVTLFRIRATVRSLPEPQKLAGKVMEQLHFKPAGSDLDAEDALARSVKGYSRKELSEAFSRFEVPENLDPRHYIRGHDIAAVFIKYIASMHPNLLREDRRHFAQATAMEICMMSSLEVVDLEQYGLFGRLKEYALKDLNADSADFPKLRDTA</sequence>
<evidence type="ECO:0000313" key="1">
    <source>
        <dbReference type="EMBL" id="AZS85950.1"/>
    </source>
</evidence>
<evidence type="ECO:0008006" key="3">
    <source>
        <dbReference type="Google" id="ProtNLM"/>
    </source>
</evidence>
<name>A0A3S9ZDY4_STRGD</name>
<dbReference type="RefSeq" id="WP_127178778.1">
    <property type="nucleotide sequence ID" value="NZ_CP029078.1"/>
</dbReference>
<dbReference type="OrthoDB" id="5192984at2"/>